<dbReference type="PROSITE" id="PS00198">
    <property type="entry name" value="4FE4S_FER_1"/>
    <property type="match status" value="2"/>
</dbReference>
<dbReference type="RefSeq" id="WP_123289891.1">
    <property type="nucleotide sequence ID" value="NZ_RJVA01000011.1"/>
</dbReference>
<evidence type="ECO:0000259" key="5">
    <source>
        <dbReference type="PROSITE" id="PS51379"/>
    </source>
</evidence>
<keyword evidence="1" id="KW-0004">4Fe-4S</keyword>
<comment type="caution">
    <text evidence="6">The sequence shown here is derived from an EMBL/GenBank/DDBJ whole genome shotgun (WGS) entry which is preliminary data.</text>
</comment>
<proteinExistence type="predicted"/>
<dbReference type="Pfam" id="PF13187">
    <property type="entry name" value="Fer4_9"/>
    <property type="match status" value="1"/>
</dbReference>
<feature type="domain" description="4Fe-4S ferredoxin-type" evidence="5">
    <location>
        <begin position="11"/>
        <end position="40"/>
    </location>
</feature>
<dbReference type="PANTHER" id="PTHR43687:SF4">
    <property type="entry name" value="BLR5484 PROTEIN"/>
    <property type="match status" value="1"/>
</dbReference>
<gene>
    <name evidence="6" type="ORF">EDC27_1396</name>
</gene>
<dbReference type="Gene3D" id="3.30.70.20">
    <property type="match status" value="1"/>
</dbReference>
<keyword evidence="4" id="KW-0411">Iron-sulfur</keyword>
<dbReference type="InterPro" id="IPR050572">
    <property type="entry name" value="Fe-S_Ferredoxin"/>
</dbReference>
<keyword evidence="2" id="KW-0479">Metal-binding</keyword>
<organism evidence="6 7">
    <name type="scientific">Desulfosoma caldarium</name>
    <dbReference type="NCBI Taxonomy" id="610254"/>
    <lineage>
        <taxon>Bacteria</taxon>
        <taxon>Pseudomonadati</taxon>
        <taxon>Thermodesulfobacteriota</taxon>
        <taxon>Syntrophobacteria</taxon>
        <taxon>Syntrophobacterales</taxon>
        <taxon>Syntrophobacteraceae</taxon>
        <taxon>Desulfosoma</taxon>
    </lineage>
</organism>
<dbReference type="InterPro" id="IPR017900">
    <property type="entry name" value="4Fe4S_Fe_S_CS"/>
</dbReference>
<dbReference type="SUPFAM" id="SSF54862">
    <property type="entry name" value="4Fe-4S ferredoxins"/>
    <property type="match status" value="1"/>
</dbReference>
<evidence type="ECO:0000313" key="6">
    <source>
        <dbReference type="EMBL" id="ROQ93381.1"/>
    </source>
</evidence>
<evidence type="ECO:0000256" key="3">
    <source>
        <dbReference type="ARBA" id="ARBA00023004"/>
    </source>
</evidence>
<dbReference type="EMBL" id="RJVA01000011">
    <property type="protein sequence ID" value="ROQ93381.1"/>
    <property type="molecule type" value="Genomic_DNA"/>
</dbReference>
<dbReference type="PANTHER" id="PTHR43687">
    <property type="entry name" value="ADENYLYLSULFATE REDUCTASE, BETA SUBUNIT"/>
    <property type="match status" value="1"/>
</dbReference>
<keyword evidence="7" id="KW-1185">Reference proteome</keyword>
<dbReference type="InterPro" id="IPR017896">
    <property type="entry name" value="4Fe4S_Fe-S-bd"/>
</dbReference>
<dbReference type="NCBIfam" id="NF040864">
    <property type="entry name" value="HgcB_ferredoxin"/>
    <property type="match status" value="1"/>
</dbReference>
<dbReference type="AlphaFoldDB" id="A0A3N1UZU2"/>
<evidence type="ECO:0000256" key="1">
    <source>
        <dbReference type="ARBA" id="ARBA00022485"/>
    </source>
</evidence>
<dbReference type="OrthoDB" id="9794954at2"/>
<accession>A0A3N1UZU2</accession>
<keyword evidence="3" id="KW-0408">Iron</keyword>
<evidence type="ECO:0000256" key="4">
    <source>
        <dbReference type="ARBA" id="ARBA00023014"/>
    </source>
</evidence>
<dbReference type="GO" id="GO:0046872">
    <property type="term" value="F:metal ion binding"/>
    <property type="evidence" value="ECO:0007669"/>
    <property type="project" value="UniProtKB-KW"/>
</dbReference>
<dbReference type="PROSITE" id="PS51379">
    <property type="entry name" value="4FE4S_FER_2"/>
    <property type="match status" value="2"/>
</dbReference>
<protein>
    <submittedName>
        <fullName evidence="6">4Fe-4S dicluster protein</fullName>
    </submittedName>
</protein>
<evidence type="ECO:0000313" key="7">
    <source>
        <dbReference type="Proteomes" id="UP000276223"/>
    </source>
</evidence>
<feature type="domain" description="4Fe-4S ferredoxin-type" evidence="5">
    <location>
        <begin position="41"/>
        <end position="70"/>
    </location>
</feature>
<reference evidence="6 7" key="1">
    <citation type="submission" date="2018-11" db="EMBL/GenBank/DDBJ databases">
        <title>Genomic Encyclopedia of Type Strains, Phase IV (KMG-IV): sequencing the most valuable type-strain genomes for metagenomic binning, comparative biology and taxonomic classification.</title>
        <authorList>
            <person name="Goeker M."/>
        </authorList>
    </citation>
    <scope>NUCLEOTIDE SEQUENCE [LARGE SCALE GENOMIC DNA]</scope>
    <source>
        <strain evidence="6 7">DSM 22027</strain>
    </source>
</reference>
<name>A0A3N1UZU2_9BACT</name>
<evidence type="ECO:0000256" key="2">
    <source>
        <dbReference type="ARBA" id="ARBA00022723"/>
    </source>
</evidence>
<dbReference type="GO" id="GO:0051539">
    <property type="term" value="F:4 iron, 4 sulfur cluster binding"/>
    <property type="evidence" value="ECO:0007669"/>
    <property type="project" value="UniProtKB-KW"/>
</dbReference>
<dbReference type="Proteomes" id="UP000276223">
    <property type="component" value="Unassembled WGS sequence"/>
</dbReference>
<sequence>MGRLVYLKDVVTLQLDAAKCIGCGECTLVCPHGVFVKENGVARIAFRDACMECGACARNCPADAIAVKTGVGCAQAVLNTMIGRSGDGCCSLDSGCC</sequence>